<name>A0A2M6YV73_9BACT</name>
<accession>A0A2M6YV73</accession>
<dbReference type="AlphaFoldDB" id="A0A2M6YV73"/>
<evidence type="ECO:0000313" key="2">
    <source>
        <dbReference type="Proteomes" id="UP000230184"/>
    </source>
</evidence>
<proteinExistence type="predicted"/>
<comment type="caution">
    <text evidence="1">The sequence shown here is derived from an EMBL/GenBank/DDBJ whole genome shotgun (WGS) entry which is preliminary data.</text>
</comment>
<dbReference type="Proteomes" id="UP000230184">
    <property type="component" value="Unassembled WGS sequence"/>
</dbReference>
<dbReference type="PROSITE" id="PS51318">
    <property type="entry name" value="TAT"/>
    <property type="match status" value="1"/>
</dbReference>
<protein>
    <submittedName>
        <fullName evidence="1">Uncharacterized protein</fullName>
    </submittedName>
</protein>
<feature type="non-terminal residue" evidence="1">
    <location>
        <position position="743"/>
    </location>
</feature>
<evidence type="ECO:0000313" key="1">
    <source>
        <dbReference type="EMBL" id="PIU37399.1"/>
    </source>
</evidence>
<dbReference type="InterPro" id="IPR006311">
    <property type="entry name" value="TAT_signal"/>
</dbReference>
<dbReference type="EMBL" id="PEWY01000028">
    <property type="protein sequence ID" value="PIU37399.1"/>
    <property type="molecule type" value="Genomic_DNA"/>
</dbReference>
<gene>
    <name evidence="1" type="ORF">COT02_01075</name>
</gene>
<reference evidence="2" key="1">
    <citation type="submission" date="2017-09" db="EMBL/GenBank/DDBJ databases">
        <title>Depth-based differentiation of microbial function through sediment-hosted aquifers and enrichment of novel symbionts in the deep terrestrial subsurface.</title>
        <authorList>
            <person name="Probst A.J."/>
            <person name="Ladd B."/>
            <person name="Jarett J.K."/>
            <person name="Geller-Mcgrath D.E."/>
            <person name="Sieber C.M.K."/>
            <person name="Emerson J.B."/>
            <person name="Anantharaman K."/>
            <person name="Thomas B.C."/>
            <person name="Malmstrom R."/>
            <person name="Stieglmeier M."/>
            <person name="Klingl A."/>
            <person name="Woyke T."/>
            <person name="Ryan C.M."/>
            <person name="Banfield J.F."/>
        </authorList>
    </citation>
    <scope>NUCLEOTIDE SEQUENCE [LARGE SCALE GENOMIC DNA]</scope>
</reference>
<dbReference type="PROSITE" id="PS51257">
    <property type="entry name" value="PROKAR_LIPOPROTEIN"/>
    <property type="match status" value="1"/>
</dbReference>
<organism evidence="1 2">
    <name type="scientific">Candidatus Roizmanbacteria bacterium CG07_land_8_20_14_0_80_34_15</name>
    <dbReference type="NCBI Taxonomy" id="1974849"/>
    <lineage>
        <taxon>Bacteria</taxon>
        <taxon>Candidatus Roizmaniibacteriota</taxon>
    </lineage>
</organism>
<sequence>MSRKSQFSRRDFLKLTFVGAATTAILTACGPGSADQNKLPSELTPLGQLKSPPFYMVDGEPRPMSIDEMNSINTRLATVNVPKYGYGVPLPEQAVVNKWGNWTITKVPDSTGNSTIITSGPTDLNIIKNHTLTAGLFDISKLEQKTVIDTTKTPGTNAVLTTSEMNLKRFLNEKELDEASKEVSELFKYGSRTVISSETEEIMNLPGNAFFIHTLANSLNRIEFVISNKLFNQGNSDMNSWALEVEKARGNFLEKFFSLSPEEMMVPEARTETTTRVRNELATIFASDDSPEKFIEAQGLIDYLFVTMSSFKRKIDFIRSPEAAMSIIKSMNMIGELLHYPNEPKEVREQKDRKVKAFEWLAQNDGLGIWNTEDSYDIDQGKKDFWIDLPEVKPRALNVVKLKTDIKTDDNGKIIETRNTYRTEVVLLYPSSGIKSIYKVEKSDELPENPLSTEIISTLTQPETKITEEDLKKQGYTLDSKDEPEWKVLDISEINNRFVRLHYIPEDKVGLHWTIPLEKNSQQREALTASINLSEGLWNDIKMLFHGGDSYNFQSLLLDTGKNKGDIYENRPFTWAQDVTDLWKKNISQGVRKVTSLGLISPQDLLAKTQTGLYIPKEEGLQDIASGWFYQSIVEGQNLPVAWGSVTTDNPVYVFDITTGNIVTSYSKGDFFHFYHLDWLDTANGRMPMLVISPDNHYGIPLDQNNLQLINTGVQETSKKFLYQYIPWIATAFLAGPKLLKVG</sequence>